<dbReference type="EMBL" id="BKCP01007626">
    <property type="protein sequence ID" value="GER46665.1"/>
    <property type="molecule type" value="Genomic_DNA"/>
</dbReference>
<dbReference type="AlphaFoldDB" id="A0A5A7QMW5"/>
<dbReference type="PANTHER" id="PTHR33649">
    <property type="entry name" value="PAR1 PROTEIN"/>
    <property type="match status" value="1"/>
</dbReference>
<comment type="caution">
    <text evidence="2">The sequence shown here is derived from an EMBL/GenBank/DDBJ whole genome shotgun (WGS) entry which is preliminary data.</text>
</comment>
<keyword evidence="3" id="KW-1185">Reference proteome</keyword>
<sequence length="203" mass="21965">MAPTTLLVMVLSLAISLQGILGMDINCDTLDEKSCAFAVSSSGRRCVLENRLRLGGTIEYACGTSEIVADKITNWVETDSCISACGLDRRALGISSDSLLDGRFAQSLCSEVCYNNCPNIVDLYFNLAAGEGINGFSSRSSVECVKWENAVSWPSQLGFKVQTIGPSLRLLGQQRKLDLKLKSVITPTPRPRAHEDAKICVGR</sequence>
<organism evidence="2 3">
    <name type="scientific">Striga asiatica</name>
    <name type="common">Asiatic witchweed</name>
    <name type="synonym">Buchnera asiatica</name>
    <dbReference type="NCBI Taxonomy" id="4170"/>
    <lineage>
        <taxon>Eukaryota</taxon>
        <taxon>Viridiplantae</taxon>
        <taxon>Streptophyta</taxon>
        <taxon>Embryophyta</taxon>
        <taxon>Tracheophyta</taxon>
        <taxon>Spermatophyta</taxon>
        <taxon>Magnoliopsida</taxon>
        <taxon>eudicotyledons</taxon>
        <taxon>Gunneridae</taxon>
        <taxon>Pentapetalae</taxon>
        <taxon>asterids</taxon>
        <taxon>lamiids</taxon>
        <taxon>Lamiales</taxon>
        <taxon>Orobanchaceae</taxon>
        <taxon>Buchnereae</taxon>
        <taxon>Striga</taxon>
    </lineage>
</organism>
<feature type="signal peptide" evidence="1">
    <location>
        <begin position="1"/>
        <end position="22"/>
    </location>
</feature>
<feature type="chain" id="PRO_5022964738" evidence="1">
    <location>
        <begin position="23"/>
        <end position="203"/>
    </location>
</feature>
<dbReference type="OrthoDB" id="772928at2759"/>
<protein>
    <submittedName>
        <fullName evidence="2">PAR1 protein</fullName>
    </submittedName>
</protein>
<dbReference type="InterPro" id="IPR009489">
    <property type="entry name" value="PAR1"/>
</dbReference>
<dbReference type="PANTHER" id="PTHR33649:SF2">
    <property type="entry name" value="PAR1 PROTEIN"/>
    <property type="match status" value="1"/>
</dbReference>
<evidence type="ECO:0000256" key="1">
    <source>
        <dbReference type="SAM" id="SignalP"/>
    </source>
</evidence>
<reference evidence="3" key="1">
    <citation type="journal article" date="2019" name="Curr. Biol.">
        <title>Genome Sequence of Striga asiatica Provides Insight into the Evolution of Plant Parasitism.</title>
        <authorList>
            <person name="Yoshida S."/>
            <person name="Kim S."/>
            <person name="Wafula E.K."/>
            <person name="Tanskanen J."/>
            <person name="Kim Y.M."/>
            <person name="Honaas L."/>
            <person name="Yang Z."/>
            <person name="Spallek T."/>
            <person name="Conn C.E."/>
            <person name="Ichihashi Y."/>
            <person name="Cheong K."/>
            <person name="Cui S."/>
            <person name="Der J.P."/>
            <person name="Gundlach H."/>
            <person name="Jiao Y."/>
            <person name="Hori C."/>
            <person name="Ishida J.K."/>
            <person name="Kasahara H."/>
            <person name="Kiba T."/>
            <person name="Kim M.S."/>
            <person name="Koo N."/>
            <person name="Laohavisit A."/>
            <person name="Lee Y.H."/>
            <person name="Lumba S."/>
            <person name="McCourt P."/>
            <person name="Mortimer J.C."/>
            <person name="Mutuku J.M."/>
            <person name="Nomura T."/>
            <person name="Sasaki-Sekimoto Y."/>
            <person name="Seto Y."/>
            <person name="Wang Y."/>
            <person name="Wakatake T."/>
            <person name="Sakakibara H."/>
            <person name="Demura T."/>
            <person name="Yamaguchi S."/>
            <person name="Yoneyama K."/>
            <person name="Manabe R.I."/>
            <person name="Nelson D.C."/>
            <person name="Schulman A.H."/>
            <person name="Timko M.P."/>
            <person name="dePamphilis C.W."/>
            <person name="Choi D."/>
            <person name="Shirasu K."/>
        </authorList>
    </citation>
    <scope>NUCLEOTIDE SEQUENCE [LARGE SCALE GENOMIC DNA]</scope>
    <source>
        <strain evidence="3">cv. UVA1</strain>
    </source>
</reference>
<evidence type="ECO:0000313" key="3">
    <source>
        <dbReference type="Proteomes" id="UP000325081"/>
    </source>
</evidence>
<keyword evidence="1" id="KW-0732">Signal</keyword>
<gene>
    <name evidence="2" type="ORF">STAS_23715</name>
</gene>
<evidence type="ECO:0000313" key="2">
    <source>
        <dbReference type="EMBL" id="GER46665.1"/>
    </source>
</evidence>
<dbReference type="Pfam" id="PF06521">
    <property type="entry name" value="PAR1"/>
    <property type="match status" value="1"/>
</dbReference>
<name>A0A5A7QMW5_STRAF</name>
<proteinExistence type="predicted"/>
<dbReference type="Proteomes" id="UP000325081">
    <property type="component" value="Unassembled WGS sequence"/>
</dbReference>
<accession>A0A5A7QMW5</accession>